<feature type="transmembrane region" description="Helical" evidence="7">
    <location>
        <begin position="43"/>
        <end position="69"/>
    </location>
</feature>
<feature type="compositionally biased region" description="Low complexity" evidence="6">
    <location>
        <begin position="162"/>
        <end position="191"/>
    </location>
</feature>
<evidence type="ECO:0000256" key="3">
    <source>
        <dbReference type="ARBA" id="ARBA00022692"/>
    </source>
</evidence>
<evidence type="ECO:0000256" key="4">
    <source>
        <dbReference type="ARBA" id="ARBA00022989"/>
    </source>
</evidence>
<keyword evidence="10" id="KW-1185">Reference proteome</keyword>
<feature type="domain" description="Phage shock protein PspC N-terminal" evidence="8">
    <location>
        <begin position="18"/>
        <end position="73"/>
    </location>
</feature>
<proteinExistence type="predicted"/>
<evidence type="ECO:0000259" key="8">
    <source>
        <dbReference type="Pfam" id="PF04024"/>
    </source>
</evidence>
<keyword evidence="4 7" id="KW-1133">Transmembrane helix</keyword>
<gene>
    <name evidence="9" type="ORF">GCM10025883_05640</name>
</gene>
<dbReference type="RefSeq" id="WP_284302583.1">
    <property type="nucleotide sequence ID" value="NZ_BSUO01000001.1"/>
</dbReference>
<comment type="subcellular location">
    <subcellularLocation>
        <location evidence="1">Cell membrane</location>
        <topology evidence="1">Single-pass membrane protein</topology>
    </subcellularLocation>
</comment>
<dbReference type="Proteomes" id="UP001157126">
    <property type="component" value="Unassembled WGS sequence"/>
</dbReference>
<evidence type="ECO:0000256" key="7">
    <source>
        <dbReference type="SAM" id="Phobius"/>
    </source>
</evidence>
<evidence type="ECO:0000313" key="10">
    <source>
        <dbReference type="Proteomes" id="UP001157126"/>
    </source>
</evidence>
<sequence>MAENALDRFVRQSLSTGIRRRSERRWVAGVCVGLAARYGVDPVLFRVGFLLLSLFGGIGIPVYLMCWLLLPAEDDTVALDRAVRGGDRIAITLMVFTIIAVVGTLTPDGDKTGLSFLGLVAVAGIVWLLVRSRSAPGTVLTSPHTQPESSTAADPTTAGEVATTSAPDTTTSATPVNTPTAAPVTTSSPDALTFDRPEDRTPPLVNPLLGEPQDVRPHPSGWAPQPIPTKPPTSAPARVARRRDPSSWLVTLIAAGLAILAYVGLDLIPVEGEQQWMVPMAGSLAVLGLVLIVTAITRHRPPLVTLSAWALAISLLASMGAGTTSVGDTVWRPTSVAALETVYDGGIGTHVLDLTAVPVGAETHRVRVSHGVGDLEIRLPANARTSVTTQLGLGAVHVVENGHDREIAVGNDVTTPIDIGTGHHAYDIELDAGVGEITVRLTDTHAPAIERATP</sequence>
<reference evidence="10" key="1">
    <citation type="journal article" date="2019" name="Int. J. Syst. Evol. Microbiol.">
        <title>The Global Catalogue of Microorganisms (GCM) 10K type strain sequencing project: providing services to taxonomists for standard genome sequencing and annotation.</title>
        <authorList>
            <consortium name="The Broad Institute Genomics Platform"/>
            <consortium name="The Broad Institute Genome Sequencing Center for Infectious Disease"/>
            <person name="Wu L."/>
            <person name="Ma J."/>
        </authorList>
    </citation>
    <scope>NUCLEOTIDE SEQUENCE [LARGE SCALE GENOMIC DNA]</scope>
    <source>
        <strain evidence="10">NBRC 113072</strain>
    </source>
</reference>
<comment type="caution">
    <text evidence="9">The sequence shown here is derived from an EMBL/GenBank/DDBJ whole genome shotgun (WGS) entry which is preliminary data.</text>
</comment>
<keyword evidence="2" id="KW-1003">Cell membrane</keyword>
<evidence type="ECO:0000256" key="6">
    <source>
        <dbReference type="SAM" id="MobiDB-lite"/>
    </source>
</evidence>
<feature type="transmembrane region" description="Helical" evidence="7">
    <location>
        <begin position="248"/>
        <end position="270"/>
    </location>
</feature>
<feature type="transmembrane region" description="Helical" evidence="7">
    <location>
        <begin position="89"/>
        <end position="106"/>
    </location>
</feature>
<dbReference type="InterPro" id="IPR007168">
    <property type="entry name" value="Phageshock_PspC_N"/>
</dbReference>
<feature type="compositionally biased region" description="Pro residues" evidence="6">
    <location>
        <begin position="225"/>
        <end position="234"/>
    </location>
</feature>
<evidence type="ECO:0000256" key="5">
    <source>
        <dbReference type="ARBA" id="ARBA00023136"/>
    </source>
</evidence>
<evidence type="ECO:0000256" key="2">
    <source>
        <dbReference type="ARBA" id="ARBA00022475"/>
    </source>
</evidence>
<protein>
    <submittedName>
        <fullName evidence="9">PspC family transcriptional regulator</fullName>
    </submittedName>
</protein>
<dbReference type="Pfam" id="PF04024">
    <property type="entry name" value="PspC"/>
    <property type="match status" value="1"/>
</dbReference>
<evidence type="ECO:0000256" key="1">
    <source>
        <dbReference type="ARBA" id="ARBA00004162"/>
    </source>
</evidence>
<organism evidence="9 10">
    <name type="scientific">Mobilicoccus caccae</name>
    <dbReference type="NCBI Taxonomy" id="1859295"/>
    <lineage>
        <taxon>Bacteria</taxon>
        <taxon>Bacillati</taxon>
        <taxon>Actinomycetota</taxon>
        <taxon>Actinomycetes</taxon>
        <taxon>Micrococcales</taxon>
        <taxon>Dermatophilaceae</taxon>
        <taxon>Mobilicoccus</taxon>
    </lineage>
</organism>
<name>A0ABQ6IP72_9MICO</name>
<dbReference type="InterPro" id="IPR052027">
    <property type="entry name" value="PspC"/>
</dbReference>
<feature type="transmembrane region" description="Helical" evidence="7">
    <location>
        <begin position="276"/>
        <end position="296"/>
    </location>
</feature>
<accession>A0ABQ6IP72</accession>
<feature type="transmembrane region" description="Helical" evidence="7">
    <location>
        <begin position="112"/>
        <end position="130"/>
    </location>
</feature>
<dbReference type="EMBL" id="BSUO01000001">
    <property type="protein sequence ID" value="GMA38519.1"/>
    <property type="molecule type" value="Genomic_DNA"/>
</dbReference>
<feature type="compositionally biased region" description="Polar residues" evidence="6">
    <location>
        <begin position="139"/>
        <end position="154"/>
    </location>
</feature>
<dbReference type="PANTHER" id="PTHR33885">
    <property type="entry name" value="PHAGE SHOCK PROTEIN C"/>
    <property type="match status" value="1"/>
</dbReference>
<keyword evidence="3 7" id="KW-0812">Transmembrane</keyword>
<keyword evidence="5 7" id="KW-0472">Membrane</keyword>
<feature type="transmembrane region" description="Helical" evidence="7">
    <location>
        <begin position="303"/>
        <end position="322"/>
    </location>
</feature>
<evidence type="ECO:0000313" key="9">
    <source>
        <dbReference type="EMBL" id="GMA38519.1"/>
    </source>
</evidence>
<dbReference type="PANTHER" id="PTHR33885:SF3">
    <property type="entry name" value="PHAGE SHOCK PROTEIN C"/>
    <property type="match status" value="1"/>
</dbReference>
<feature type="region of interest" description="Disordered" evidence="6">
    <location>
        <begin position="138"/>
        <end position="239"/>
    </location>
</feature>